<reference evidence="1 2" key="2">
    <citation type="submission" date="2018-11" db="EMBL/GenBank/DDBJ databases">
        <authorList>
            <consortium name="Pathogen Informatics"/>
        </authorList>
    </citation>
    <scope>NUCLEOTIDE SEQUENCE [LARGE SCALE GENOMIC DNA]</scope>
</reference>
<proteinExistence type="predicted"/>
<protein>
    <submittedName>
        <fullName evidence="3">Mediator complex subunit 24</fullName>
    </submittedName>
</protein>
<dbReference type="AlphaFoldDB" id="A0A0N4XZI1"/>
<gene>
    <name evidence="1" type="ORF">NBR_LOCUS8591</name>
</gene>
<evidence type="ECO:0000313" key="3">
    <source>
        <dbReference type="WBParaSite" id="NBR_0000859001-mRNA-1"/>
    </source>
</evidence>
<evidence type="ECO:0000313" key="2">
    <source>
        <dbReference type="Proteomes" id="UP000271162"/>
    </source>
</evidence>
<dbReference type="EMBL" id="UYSL01020024">
    <property type="protein sequence ID" value="VDL72180.1"/>
    <property type="molecule type" value="Genomic_DNA"/>
</dbReference>
<evidence type="ECO:0000313" key="1">
    <source>
        <dbReference type="EMBL" id="VDL72180.1"/>
    </source>
</evidence>
<dbReference type="WBParaSite" id="NBR_0000859001-mRNA-1">
    <property type="protein sequence ID" value="NBR_0000859001-mRNA-1"/>
    <property type="gene ID" value="NBR_0000859001"/>
</dbReference>
<dbReference type="Proteomes" id="UP000271162">
    <property type="component" value="Unassembled WGS sequence"/>
</dbReference>
<accession>A0A0N4XZI1</accession>
<name>A0A0N4XZI1_NIPBR</name>
<reference evidence="3" key="1">
    <citation type="submission" date="2017-02" db="UniProtKB">
        <authorList>
            <consortium name="WormBaseParasite"/>
        </authorList>
    </citation>
    <scope>IDENTIFICATION</scope>
</reference>
<organism evidence="3">
    <name type="scientific">Nippostrongylus brasiliensis</name>
    <name type="common">Rat hookworm</name>
    <dbReference type="NCBI Taxonomy" id="27835"/>
    <lineage>
        <taxon>Eukaryota</taxon>
        <taxon>Metazoa</taxon>
        <taxon>Ecdysozoa</taxon>
        <taxon>Nematoda</taxon>
        <taxon>Chromadorea</taxon>
        <taxon>Rhabditida</taxon>
        <taxon>Rhabditina</taxon>
        <taxon>Rhabditomorpha</taxon>
        <taxon>Strongyloidea</taxon>
        <taxon>Heligmosomidae</taxon>
        <taxon>Nippostrongylus</taxon>
    </lineage>
</organism>
<sequence>MMRLRPATDVKQFQYIRLFSALSRLVVTTWSGKPMVFRYCVQQAPNFMIHCLKPVGNLKTATVDDVVGEMASMALHILQLACVVFNMQNISLSE</sequence>
<keyword evidence="2" id="KW-1185">Reference proteome</keyword>